<feature type="domain" description="FAS1" evidence="12">
    <location>
        <begin position="205"/>
        <end position="351"/>
    </location>
</feature>
<evidence type="ECO:0000256" key="9">
    <source>
        <dbReference type="SAM" id="MobiDB-lite"/>
    </source>
</evidence>
<dbReference type="SUPFAM" id="SSF82153">
    <property type="entry name" value="FAS1 domain"/>
    <property type="match status" value="2"/>
</dbReference>
<dbReference type="PANTHER" id="PTHR32382">
    <property type="entry name" value="FASCICLIN-LIKE ARABINOGALACTAN PROTEIN"/>
    <property type="match status" value="1"/>
</dbReference>
<proteinExistence type="inferred from homology"/>
<keyword evidence="13" id="KW-1185">Reference proteome</keyword>
<evidence type="ECO:0000256" key="4">
    <source>
        <dbReference type="ARBA" id="ARBA00022622"/>
    </source>
</evidence>
<dbReference type="InterPro" id="IPR000782">
    <property type="entry name" value="FAS1_domain"/>
</dbReference>
<dbReference type="InterPro" id="IPR036378">
    <property type="entry name" value="FAS1_dom_sf"/>
</dbReference>
<evidence type="ECO:0000256" key="6">
    <source>
        <dbReference type="ARBA" id="ARBA00022974"/>
    </source>
</evidence>
<name>A0ABM0TGI1_CAMSA</name>
<protein>
    <submittedName>
        <fullName evidence="14">Fasciclin-like arabinogalactan protein 4 isoform X1</fullName>
    </submittedName>
</protein>
<evidence type="ECO:0000256" key="7">
    <source>
        <dbReference type="ARBA" id="ARBA00023136"/>
    </source>
</evidence>
<dbReference type="Gene3D" id="2.30.180.10">
    <property type="entry name" value="FAS1 domain"/>
    <property type="match status" value="2"/>
</dbReference>
<feature type="chain" id="PRO_5047004157" evidence="11">
    <location>
        <begin position="28"/>
        <end position="434"/>
    </location>
</feature>
<comment type="subcellular location">
    <subcellularLocation>
        <location evidence="1">Cell membrane</location>
        <topology evidence="1">Lipid-anchor</topology>
        <topology evidence="1">GPI-anchor</topology>
    </subcellularLocation>
</comment>
<dbReference type="Proteomes" id="UP000694864">
    <property type="component" value="Chromosome 9"/>
</dbReference>
<evidence type="ECO:0000256" key="1">
    <source>
        <dbReference type="ARBA" id="ARBA00004609"/>
    </source>
</evidence>
<comment type="similarity">
    <text evidence="2">Belongs to the fasciclin-like AGP family.</text>
</comment>
<dbReference type="SMART" id="SM00554">
    <property type="entry name" value="FAS1"/>
    <property type="match status" value="2"/>
</dbReference>
<reference evidence="14" key="2">
    <citation type="submission" date="2025-08" db="UniProtKB">
        <authorList>
            <consortium name="RefSeq"/>
        </authorList>
    </citation>
    <scope>IDENTIFICATION</scope>
    <source>
        <tissue evidence="14">Leaf</tissue>
    </source>
</reference>
<evidence type="ECO:0000313" key="13">
    <source>
        <dbReference type="Proteomes" id="UP000694864"/>
    </source>
</evidence>
<feature type="signal peptide" evidence="11">
    <location>
        <begin position="1"/>
        <end position="27"/>
    </location>
</feature>
<keyword evidence="8" id="KW-0449">Lipoprotein</keyword>
<evidence type="ECO:0000256" key="8">
    <source>
        <dbReference type="ARBA" id="ARBA00023288"/>
    </source>
</evidence>
<reference evidence="13" key="1">
    <citation type="journal article" date="2014" name="Nat. Commun.">
        <title>The emerging biofuel crop Camelina sativa retains a highly undifferentiated hexaploid genome structure.</title>
        <authorList>
            <person name="Kagale S."/>
            <person name="Koh C."/>
            <person name="Nixon J."/>
            <person name="Bollina V."/>
            <person name="Clarke W.E."/>
            <person name="Tuteja R."/>
            <person name="Spillane C."/>
            <person name="Robinson S.J."/>
            <person name="Links M.G."/>
            <person name="Clarke C."/>
            <person name="Higgins E.E."/>
            <person name="Huebert T."/>
            <person name="Sharpe A.G."/>
            <person name="Parkin I.A."/>
        </authorList>
    </citation>
    <scope>NUCLEOTIDE SEQUENCE [LARGE SCALE GENOMIC DNA]</scope>
    <source>
        <strain evidence="13">cv. DH55</strain>
    </source>
</reference>
<evidence type="ECO:0000256" key="2">
    <source>
        <dbReference type="ARBA" id="ARBA00007843"/>
    </source>
</evidence>
<dbReference type="GeneID" id="104711109"/>
<dbReference type="PROSITE" id="PS50213">
    <property type="entry name" value="FAS1"/>
    <property type="match status" value="2"/>
</dbReference>
<keyword evidence="6" id="KW-0325">Glycoprotein</keyword>
<keyword evidence="7 10" id="KW-0472">Membrane</keyword>
<evidence type="ECO:0000313" key="14">
    <source>
        <dbReference type="RefSeq" id="XP_010426091.1"/>
    </source>
</evidence>
<evidence type="ECO:0000256" key="10">
    <source>
        <dbReference type="SAM" id="Phobius"/>
    </source>
</evidence>
<feature type="region of interest" description="Disordered" evidence="9">
    <location>
        <begin position="360"/>
        <end position="389"/>
    </location>
</feature>
<organism evidence="13 14">
    <name type="scientific">Camelina sativa</name>
    <name type="common">False flax</name>
    <name type="synonym">Myagrum sativum</name>
    <dbReference type="NCBI Taxonomy" id="90675"/>
    <lineage>
        <taxon>Eukaryota</taxon>
        <taxon>Viridiplantae</taxon>
        <taxon>Streptophyta</taxon>
        <taxon>Embryophyta</taxon>
        <taxon>Tracheophyta</taxon>
        <taxon>Spermatophyta</taxon>
        <taxon>Magnoliopsida</taxon>
        <taxon>eudicotyledons</taxon>
        <taxon>Gunneridae</taxon>
        <taxon>Pentapetalae</taxon>
        <taxon>rosids</taxon>
        <taxon>malvids</taxon>
        <taxon>Brassicales</taxon>
        <taxon>Brassicaceae</taxon>
        <taxon>Camelineae</taxon>
        <taxon>Camelina</taxon>
    </lineage>
</organism>
<dbReference type="Pfam" id="PF02469">
    <property type="entry name" value="Fasciclin"/>
    <property type="match status" value="2"/>
</dbReference>
<keyword evidence="10" id="KW-1133">Transmembrane helix</keyword>
<dbReference type="InterPro" id="IPR033254">
    <property type="entry name" value="Plant_FLA"/>
</dbReference>
<keyword evidence="6" id="KW-0654">Proteoglycan</keyword>
<gene>
    <name evidence="14" type="primary">LOC104711109</name>
</gene>
<keyword evidence="10" id="KW-0812">Transmembrane</keyword>
<evidence type="ECO:0000256" key="3">
    <source>
        <dbReference type="ARBA" id="ARBA00022475"/>
    </source>
</evidence>
<evidence type="ECO:0000256" key="5">
    <source>
        <dbReference type="ARBA" id="ARBA00022729"/>
    </source>
</evidence>
<keyword evidence="4" id="KW-0336">GPI-anchor</keyword>
<keyword evidence="3" id="KW-1003">Cell membrane</keyword>
<keyword evidence="5 11" id="KW-0732">Signal</keyword>
<evidence type="ECO:0000256" key="11">
    <source>
        <dbReference type="SAM" id="SignalP"/>
    </source>
</evidence>
<evidence type="ECO:0000259" key="12">
    <source>
        <dbReference type="PROSITE" id="PS50213"/>
    </source>
</evidence>
<feature type="domain" description="FAS1" evidence="12">
    <location>
        <begin position="28"/>
        <end position="177"/>
    </location>
</feature>
<sequence>MANVISVSHFTLPALAYLLLLLSSTAAAINVTAVLSSFPNLSSFSNLLVSSGIAAELSGRNSLTLLAVPNSQFSSASVDLTRRLPPSTLADLLRFHVLLQFLSDSDLRRIPPSGSAVTTLYEASGRTFFGSGSVNVTRDPASGSVTIGSPSTKNVTVLKLLETKPPNITVLSVDSLIVPTGIDITASETLTPPPTSTSLSPPPAGINLTQILINGHNFNVALSLLVASGVITEFENDERGAGITVFVPTDSAFSDLPSNVNLQSLPAEQKAFVLKFHVLHSYYTLGSLESITNPVQPTLATEEMGAGSYTLNISRVNGSIVTINSGVVLAVVTQTAFDQNPVSVFGVSKVLLPKELFPKSGQPVATAPPHEISLSPESSDEQPSRLVSPPREIVSSGAVKRPLGSLALWWWCCCWCIAFCYLLVQLCLVWVVPS</sequence>
<dbReference type="RefSeq" id="XP_010426091.1">
    <property type="nucleotide sequence ID" value="XM_010427789.2"/>
</dbReference>
<feature type="transmembrane region" description="Helical" evidence="10">
    <location>
        <begin position="408"/>
        <end position="432"/>
    </location>
</feature>
<dbReference type="PANTHER" id="PTHR32382:SF0">
    <property type="entry name" value="FASCICLIN-LIKE ARABINOGALACTAN PROTEIN 4"/>
    <property type="match status" value="1"/>
</dbReference>
<accession>A0ABM0TGI1</accession>